<sequence>MGSIQVDSHLRFLLNHHQACEDSRNHHHHQNIGLVRDRSGGLMRDRSEGLMRFFDKATAEYRHNCVEESHQLRNP</sequence>
<name>A0A4Y7L4Y3_PAPSO</name>
<accession>A0A4Y7L4Y3</accession>
<protein>
    <submittedName>
        <fullName evidence="1">Uncharacterized protein</fullName>
    </submittedName>
</protein>
<keyword evidence="2" id="KW-1185">Reference proteome</keyword>
<organism evidence="1 2">
    <name type="scientific">Papaver somniferum</name>
    <name type="common">Opium poppy</name>
    <dbReference type="NCBI Taxonomy" id="3469"/>
    <lineage>
        <taxon>Eukaryota</taxon>
        <taxon>Viridiplantae</taxon>
        <taxon>Streptophyta</taxon>
        <taxon>Embryophyta</taxon>
        <taxon>Tracheophyta</taxon>
        <taxon>Spermatophyta</taxon>
        <taxon>Magnoliopsida</taxon>
        <taxon>Ranunculales</taxon>
        <taxon>Papaveraceae</taxon>
        <taxon>Papaveroideae</taxon>
        <taxon>Papaver</taxon>
    </lineage>
</organism>
<dbReference type="Proteomes" id="UP000316621">
    <property type="component" value="Chromosome 10"/>
</dbReference>
<dbReference type="Gramene" id="RZC80603">
    <property type="protein sequence ID" value="RZC80603"/>
    <property type="gene ID" value="C5167_043186"/>
</dbReference>
<dbReference type="AlphaFoldDB" id="A0A4Y7L4Y3"/>
<reference evidence="1 2" key="1">
    <citation type="journal article" date="2018" name="Science">
        <title>The opium poppy genome and morphinan production.</title>
        <authorList>
            <person name="Guo L."/>
            <person name="Winzer T."/>
            <person name="Yang X."/>
            <person name="Li Y."/>
            <person name="Ning Z."/>
            <person name="He Z."/>
            <person name="Teodor R."/>
            <person name="Lu Y."/>
            <person name="Bowser T.A."/>
            <person name="Graham I.A."/>
            <person name="Ye K."/>
        </authorList>
    </citation>
    <scope>NUCLEOTIDE SEQUENCE [LARGE SCALE GENOMIC DNA]</scope>
    <source>
        <strain evidence="2">cv. HN1</strain>
        <tissue evidence="1">Leaves</tissue>
    </source>
</reference>
<proteinExistence type="predicted"/>
<evidence type="ECO:0000313" key="2">
    <source>
        <dbReference type="Proteomes" id="UP000316621"/>
    </source>
</evidence>
<dbReference type="EMBL" id="CM010724">
    <property type="protein sequence ID" value="RZC80603.1"/>
    <property type="molecule type" value="Genomic_DNA"/>
</dbReference>
<evidence type="ECO:0000313" key="1">
    <source>
        <dbReference type="EMBL" id="RZC80603.1"/>
    </source>
</evidence>
<gene>
    <name evidence="1" type="ORF">C5167_043186</name>
</gene>